<organism evidence="1 2">
    <name type="scientific">Lasiodiplodia mahajangana</name>
    <dbReference type="NCBI Taxonomy" id="1108764"/>
    <lineage>
        <taxon>Eukaryota</taxon>
        <taxon>Fungi</taxon>
        <taxon>Dikarya</taxon>
        <taxon>Ascomycota</taxon>
        <taxon>Pezizomycotina</taxon>
        <taxon>Dothideomycetes</taxon>
        <taxon>Dothideomycetes incertae sedis</taxon>
        <taxon>Botryosphaeriales</taxon>
        <taxon>Botryosphaeriaceae</taxon>
        <taxon>Lasiodiplodia</taxon>
    </lineage>
</organism>
<name>A0ACC2JP41_9PEZI</name>
<reference evidence="1" key="1">
    <citation type="submission" date="2022-12" db="EMBL/GenBank/DDBJ databases">
        <title>Genome Sequence of Lasiodiplodia mahajangana.</title>
        <authorList>
            <person name="Buettner E."/>
        </authorList>
    </citation>
    <scope>NUCLEOTIDE SEQUENCE</scope>
    <source>
        <strain evidence="1">VT137</strain>
    </source>
</reference>
<dbReference type="Proteomes" id="UP001153332">
    <property type="component" value="Unassembled WGS sequence"/>
</dbReference>
<proteinExistence type="predicted"/>
<evidence type="ECO:0000313" key="2">
    <source>
        <dbReference type="Proteomes" id="UP001153332"/>
    </source>
</evidence>
<sequence length="114" mass="13193">MESGIRILSRRYMATDHPIEFFETGIRDIWYMFTLAAQNIEAHHPAQDRLLRIILCARDRRVLQRTAEQETTVIVEEDATMPMRGEGPAAETSQGRIWTDPPSWFTTCGVHGRY</sequence>
<protein>
    <submittedName>
        <fullName evidence="1">Uncharacterized protein</fullName>
    </submittedName>
</protein>
<keyword evidence="2" id="KW-1185">Reference proteome</keyword>
<accession>A0ACC2JP41</accession>
<dbReference type="EMBL" id="JAPUUL010000813">
    <property type="protein sequence ID" value="KAJ8129273.1"/>
    <property type="molecule type" value="Genomic_DNA"/>
</dbReference>
<comment type="caution">
    <text evidence="1">The sequence shown here is derived from an EMBL/GenBank/DDBJ whole genome shotgun (WGS) entry which is preliminary data.</text>
</comment>
<evidence type="ECO:0000313" key="1">
    <source>
        <dbReference type="EMBL" id="KAJ8129273.1"/>
    </source>
</evidence>
<gene>
    <name evidence="1" type="ORF">O1611_g4360</name>
</gene>